<sequence length="258" mass="28012">MGSYRNIDRPTRPETDAGDRERLDWLKRQLSDLAPAGEPWRPALPTGVAALDRHLPWGGLPLVGLHEIAGLMETEFALFLVRGLLAREAEGRPVLWCQTADGARERGRLYGPGLAGRGVDPARVLFVTAKRERDAQWAMEEALASGAVAAAVAETPAIGMTETRRLQLAAQKGEAMGLLLRGPAGDRAPGAALTRWRAEPLVPPESAGETPLPRALHLHLSLWRCRGGRAADWTLRHDEQTLRFDLAAPLADRSQGTA</sequence>
<dbReference type="InterPro" id="IPR027417">
    <property type="entry name" value="P-loop_NTPase"/>
</dbReference>
<evidence type="ECO:0000313" key="3">
    <source>
        <dbReference type="Proteomes" id="UP000229498"/>
    </source>
</evidence>
<accession>A0A2M9FZR4</accession>
<feature type="region of interest" description="Disordered" evidence="1">
    <location>
        <begin position="1"/>
        <end position="20"/>
    </location>
</feature>
<reference evidence="2 3" key="1">
    <citation type="submission" date="2017-11" db="EMBL/GenBank/DDBJ databases">
        <title>Draft genome sequence of Rhizobiales bacterium SY3-13.</title>
        <authorList>
            <person name="Sun C."/>
        </authorList>
    </citation>
    <scope>NUCLEOTIDE SEQUENCE [LARGE SCALE GENOMIC DNA]</scope>
    <source>
        <strain evidence="2 3">SY3-13</strain>
    </source>
</reference>
<keyword evidence="3" id="KW-1185">Reference proteome</keyword>
<dbReference type="PIRSF" id="PIRSF034285">
    <property type="entry name" value="UCP034285"/>
    <property type="match status" value="1"/>
</dbReference>
<gene>
    <name evidence="2" type="ORF">CVT23_14905</name>
</gene>
<protein>
    <submittedName>
        <fullName evidence="2">Damage-inducible mutagenesis protein</fullName>
    </submittedName>
</protein>
<dbReference type="EMBL" id="PHIG01000038">
    <property type="protein sequence ID" value="PJK28914.1"/>
    <property type="molecule type" value="Genomic_DNA"/>
</dbReference>
<dbReference type="AlphaFoldDB" id="A0A2M9FZR4"/>
<dbReference type="InterPro" id="IPR017026">
    <property type="entry name" value="ImuA"/>
</dbReference>
<dbReference type="RefSeq" id="WP_109795020.1">
    <property type="nucleotide sequence ID" value="NZ_PHIG01000038.1"/>
</dbReference>
<proteinExistence type="predicted"/>
<dbReference type="OrthoDB" id="7202530at2"/>
<organism evidence="2 3">
    <name type="scientific">Minwuia thermotolerans</name>
    <dbReference type="NCBI Taxonomy" id="2056226"/>
    <lineage>
        <taxon>Bacteria</taxon>
        <taxon>Pseudomonadati</taxon>
        <taxon>Pseudomonadota</taxon>
        <taxon>Alphaproteobacteria</taxon>
        <taxon>Minwuiales</taxon>
        <taxon>Minwuiaceae</taxon>
        <taxon>Minwuia</taxon>
    </lineage>
</organism>
<dbReference type="Gene3D" id="3.40.50.300">
    <property type="entry name" value="P-loop containing nucleotide triphosphate hydrolases"/>
    <property type="match status" value="1"/>
</dbReference>
<evidence type="ECO:0000256" key="1">
    <source>
        <dbReference type="SAM" id="MobiDB-lite"/>
    </source>
</evidence>
<evidence type="ECO:0000313" key="2">
    <source>
        <dbReference type="EMBL" id="PJK28914.1"/>
    </source>
</evidence>
<name>A0A2M9FZR4_9PROT</name>
<dbReference type="SUPFAM" id="SSF52540">
    <property type="entry name" value="P-loop containing nucleoside triphosphate hydrolases"/>
    <property type="match status" value="1"/>
</dbReference>
<dbReference type="Proteomes" id="UP000229498">
    <property type="component" value="Unassembled WGS sequence"/>
</dbReference>
<comment type="caution">
    <text evidence="2">The sequence shown here is derived from an EMBL/GenBank/DDBJ whole genome shotgun (WGS) entry which is preliminary data.</text>
</comment>